<feature type="region of interest" description="Disordered" evidence="1">
    <location>
        <begin position="1"/>
        <end position="23"/>
    </location>
</feature>
<evidence type="ECO:0000256" key="1">
    <source>
        <dbReference type="SAM" id="MobiDB-lite"/>
    </source>
</evidence>
<sequence>HAAHRNNEDDQYRGTNQQRDGAARKEIRQHIQLVGLHVAANQARRQVTQRTGAEPQPHHLAAHSLRRKQRHGRQANRAQAQFAERQHQDAAHQPERRYARSTAAQHVLCRQHHQAKARCGTQDTDNKLGDAARTNVHARQLRPRPAEHRCQQDDEQGVD</sequence>
<organism evidence="2 3">
    <name type="scientific">Corchorus olitorius</name>
    <dbReference type="NCBI Taxonomy" id="93759"/>
    <lineage>
        <taxon>Eukaryota</taxon>
        <taxon>Viridiplantae</taxon>
        <taxon>Streptophyta</taxon>
        <taxon>Embryophyta</taxon>
        <taxon>Tracheophyta</taxon>
        <taxon>Spermatophyta</taxon>
        <taxon>Magnoliopsida</taxon>
        <taxon>eudicotyledons</taxon>
        <taxon>Gunneridae</taxon>
        <taxon>Pentapetalae</taxon>
        <taxon>rosids</taxon>
        <taxon>malvids</taxon>
        <taxon>Malvales</taxon>
        <taxon>Malvaceae</taxon>
        <taxon>Grewioideae</taxon>
        <taxon>Apeibeae</taxon>
        <taxon>Corchorus</taxon>
    </lineage>
</organism>
<reference evidence="3" key="1">
    <citation type="submission" date="2013-09" db="EMBL/GenBank/DDBJ databases">
        <title>Corchorus olitorius genome sequencing.</title>
        <authorList>
            <person name="Alam M."/>
            <person name="Haque M.S."/>
            <person name="Islam M.S."/>
            <person name="Emdad E.M."/>
            <person name="Islam M.M."/>
            <person name="Ahmed B."/>
            <person name="Halim A."/>
            <person name="Hossen Q.M.M."/>
            <person name="Hossain M.Z."/>
            <person name="Ahmed R."/>
            <person name="Khan M.M."/>
            <person name="Islam R."/>
            <person name="Rashid M.M."/>
            <person name="Khan S.A."/>
            <person name="Rahman M.S."/>
            <person name="Alam M."/>
            <person name="Yahiya A.S."/>
            <person name="Khan M.S."/>
            <person name="Azam M.S."/>
            <person name="Haque T."/>
            <person name="Lashkar M.Z.H."/>
            <person name="Akhand A.I."/>
            <person name="Morshed G."/>
            <person name="Roy S."/>
            <person name="Uddin K.S."/>
            <person name="Rabeya T."/>
            <person name="Hossain A.S."/>
            <person name="Chowdhury A."/>
            <person name="Snigdha A.R."/>
            <person name="Mortoza M.S."/>
            <person name="Matin S.A."/>
            <person name="Hoque S.M.E."/>
            <person name="Islam M.K."/>
            <person name="Roy D.K."/>
            <person name="Haider R."/>
            <person name="Moosa M.M."/>
            <person name="Elias S.M."/>
            <person name="Hasan A.M."/>
            <person name="Jahan S."/>
            <person name="Shafiuddin M."/>
            <person name="Mahmood N."/>
            <person name="Shommy N.S."/>
        </authorList>
    </citation>
    <scope>NUCLEOTIDE SEQUENCE [LARGE SCALE GENOMIC DNA]</scope>
    <source>
        <strain evidence="3">cv. O-4</strain>
    </source>
</reference>
<proteinExistence type="predicted"/>
<evidence type="ECO:0000313" key="2">
    <source>
        <dbReference type="EMBL" id="OMP13601.1"/>
    </source>
</evidence>
<accession>A0A1R3L2N8</accession>
<evidence type="ECO:0000313" key="3">
    <source>
        <dbReference type="Proteomes" id="UP000187203"/>
    </source>
</evidence>
<protein>
    <submittedName>
        <fullName evidence="2">Uncharacterized protein</fullName>
    </submittedName>
</protein>
<name>A0A1R3L2N8_9ROSI</name>
<dbReference type="AlphaFoldDB" id="A0A1R3L2N8"/>
<gene>
    <name evidence="2" type="ORF">COLO4_01327</name>
</gene>
<comment type="caution">
    <text evidence="2">The sequence shown here is derived from an EMBL/GenBank/DDBJ whole genome shotgun (WGS) entry which is preliminary data.</text>
</comment>
<feature type="compositionally biased region" description="Basic and acidic residues" evidence="1">
    <location>
        <begin position="84"/>
        <end position="98"/>
    </location>
</feature>
<feature type="compositionally biased region" description="Basic residues" evidence="1">
    <location>
        <begin position="60"/>
        <end position="74"/>
    </location>
</feature>
<feature type="non-terminal residue" evidence="2">
    <location>
        <position position="1"/>
    </location>
</feature>
<dbReference type="Proteomes" id="UP000187203">
    <property type="component" value="Unassembled WGS sequence"/>
</dbReference>
<dbReference type="EMBL" id="AWUE01003796">
    <property type="protein sequence ID" value="OMP13601.1"/>
    <property type="molecule type" value="Genomic_DNA"/>
</dbReference>
<feature type="compositionally biased region" description="Basic and acidic residues" evidence="1">
    <location>
        <begin position="1"/>
        <end position="12"/>
    </location>
</feature>
<keyword evidence="3" id="KW-1185">Reference proteome</keyword>
<feature type="region of interest" description="Disordered" evidence="1">
    <location>
        <begin position="42"/>
        <end position="159"/>
    </location>
</feature>